<keyword evidence="2" id="KW-0812">Transmembrane</keyword>
<gene>
    <name evidence="3" type="ORF">ALAG00032_LOCUS15728</name>
</gene>
<keyword evidence="2" id="KW-0472">Membrane</keyword>
<evidence type="ECO:0000256" key="1">
    <source>
        <dbReference type="SAM" id="MobiDB-lite"/>
    </source>
</evidence>
<organism evidence="3">
    <name type="scientific">Aureoumbra lagunensis</name>
    <dbReference type="NCBI Taxonomy" id="44058"/>
    <lineage>
        <taxon>Eukaryota</taxon>
        <taxon>Sar</taxon>
        <taxon>Stramenopiles</taxon>
        <taxon>Ochrophyta</taxon>
        <taxon>Pelagophyceae</taxon>
        <taxon>Pelagomonadales</taxon>
        <taxon>Aureoumbra</taxon>
    </lineage>
</organism>
<feature type="region of interest" description="Disordered" evidence="1">
    <location>
        <begin position="29"/>
        <end position="49"/>
    </location>
</feature>
<reference evidence="3" key="1">
    <citation type="submission" date="2021-01" db="EMBL/GenBank/DDBJ databases">
        <authorList>
            <person name="Corre E."/>
            <person name="Pelletier E."/>
            <person name="Niang G."/>
            <person name="Scheremetjew M."/>
            <person name="Finn R."/>
            <person name="Kale V."/>
            <person name="Holt S."/>
            <person name="Cochrane G."/>
            <person name="Meng A."/>
            <person name="Brown T."/>
            <person name="Cohen L."/>
        </authorList>
    </citation>
    <scope>NUCLEOTIDE SEQUENCE</scope>
    <source>
        <strain evidence="3">CCMP1510</strain>
    </source>
</reference>
<keyword evidence="2" id="KW-1133">Transmembrane helix</keyword>
<dbReference type="EMBL" id="HBIJ01023765">
    <property type="protein sequence ID" value="CAE0374924.1"/>
    <property type="molecule type" value="Transcribed_RNA"/>
</dbReference>
<feature type="transmembrane region" description="Helical" evidence="2">
    <location>
        <begin position="175"/>
        <end position="204"/>
    </location>
</feature>
<evidence type="ECO:0000256" key="2">
    <source>
        <dbReference type="SAM" id="Phobius"/>
    </source>
</evidence>
<evidence type="ECO:0000313" key="3">
    <source>
        <dbReference type="EMBL" id="CAE0374924.1"/>
    </source>
</evidence>
<feature type="transmembrane region" description="Helical" evidence="2">
    <location>
        <begin position="148"/>
        <end position="169"/>
    </location>
</feature>
<name>A0A7S3K4Q8_9STRA</name>
<sequence length="387" mass="43691">MNSSRRRNRSSGKSLLSFPETKRYFSRRFSHHSKQNHRGRSAPPEQRRSHVNDIVKSPRILLRRASLELRGWRALIHRIIVLLRICFAWIFGLFLASYFGYWLLAPPAIVLANLGLEILFCRGPIRRHALAMVLLTLSPRFGMQLPKIPTGLVGLCLATVLFPFWLTFLNAEAGLTALLICTGLAANFSIKEALLTFFIGYLLAPAFKFLVRCLRGDTWIDQGKWNLLEVRATRLLRSFADDLRYAALFYRQDFSFNGTETVDDSKYCAVDRSSCISDDGYHPVRPSLYLPASRPSMLISTSPDKPTDSNVVEGDVTGNHLDPPFPEDIGAYSLQRACSSFGYDDCGEHSEHVSNNLQRSPQRRQSLIAAYEPPKSRFRTNGGTCGL</sequence>
<accession>A0A7S3K4Q8</accession>
<feature type="transmembrane region" description="Helical" evidence="2">
    <location>
        <begin position="75"/>
        <end position="95"/>
    </location>
</feature>
<proteinExistence type="predicted"/>
<feature type="compositionally biased region" description="Basic residues" evidence="1">
    <location>
        <begin position="29"/>
        <end position="40"/>
    </location>
</feature>
<protein>
    <submittedName>
        <fullName evidence="3">Uncharacterized protein</fullName>
    </submittedName>
</protein>
<dbReference type="AlphaFoldDB" id="A0A7S3K4Q8"/>